<dbReference type="PANTHER" id="PTHR40056">
    <property type="entry name" value="HYPOTHETICAL CYTOSOLIC PROTEIN"/>
    <property type="match status" value="1"/>
</dbReference>
<keyword evidence="2" id="KW-1185">Reference proteome</keyword>
<dbReference type="Pfam" id="PF08876">
    <property type="entry name" value="DUF1836"/>
    <property type="match status" value="1"/>
</dbReference>
<reference evidence="1 2" key="1">
    <citation type="journal article" date="2015" name="Genome Announc.">
        <title>Expanding the biotechnology potential of lactobacilli through comparative genomics of 213 strains and associated genera.</title>
        <authorList>
            <person name="Sun Z."/>
            <person name="Harris H.M."/>
            <person name="McCann A."/>
            <person name="Guo C."/>
            <person name="Argimon S."/>
            <person name="Zhang W."/>
            <person name="Yang X."/>
            <person name="Jeffery I.B."/>
            <person name="Cooney J.C."/>
            <person name="Kagawa T.F."/>
            <person name="Liu W."/>
            <person name="Song Y."/>
            <person name="Salvetti E."/>
            <person name="Wrobel A."/>
            <person name="Rasinkangas P."/>
            <person name="Parkhill J."/>
            <person name="Rea M.C."/>
            <person name="O'Sullivan O."/>
            <person name="Ritari J."/>
            <person name="Douillard F.P."/>
            <person name="Paul Ross R."/>
            <person name="Yang R."/>
            <person name="Briner A.E."/>
            <person name="Felis G.E."/>
            <person name="de Vos W.M."/>
            <person name="Barrangou R."/>
            <person name="Klaenhammer T.R."/>
            <person name="Caufield P.W."/>
            <person name="Cui Y."/>
            <person name="Zhang H."/>
            <person name="O'Toole P.W."/>
        </authorList>
    </citation>
    <scope>NUCLEOTIDE SEQUENCE [LARGE SCALE GENOMIC DNA]</scope>
    <source>
        <strain evidence="1 2">DSM 19117</strain>
    </source>
</reference>
<dbReference type="PANTHER" id="PTHR40056:SF1">
    <property type="entry name" value="DUF1836 DOMAIN-CONTAINING PROTEIN"/>
    <property type="match status" value="1"/>
</dbReference>
<dbReference type="STRING" id="1423773.FD30_GL000324"/>
<evidence type="ECO:0000313" key="2">
    <source>
        <dbReference type="Proteomes" id="UP000051162"/>
    </source>
</evidence>
<dbReference type="GeneID" id="84782353"/>
<dbReference type="Proteomes" id="UP000051162">
    <property type="component" value="Unassembled WGS sequence"/>
</dbReference>
<protein>
    <submittedName>
        <fullName evidence="1">BS ykrK family protein</fullName>
    </submittedName>
</protein>
<evidence type="ECO:0000313" key="1">
    <source>
        <dbReference type="EMBL" id="KRK77270.1"/>
    </source>
</evidence>
<organism evidence="1 2">
    <name type="scientific">Levilactobacillus namurensis DSM 19117</name>
    <dbReference type="NCBI Taxonomy" id="1423773"/>
    <lineage>
        <taxon>Bacteria</taxon>
        <taxon>Bacillati</taxon>
        <taxon>Bacillota</taxon>
        <taxon>Bacilli</taxon>
        <taxon>Lactobacillales</taxon>
        <taxon>Lactobacillaceae</taxon>
        <taxon>Levilactobacillus</taxon>
    </lineage>
</organism>
<dbReference type="EMBL" id="AZDT01000009">
    <property type="protein sequence ID" value="KRK77270.1"/>
    <property type="molecule type" value="Genomic_DNA"/>
</dbReference>
<proteinExistence type="predicted"/>
<dbReference type="OrthoDB" id="3191472at2"/>
<sequence>MADFNQYTRWEHQMHDIKLPRWDDLPKFDLYMDQVTALINAVLGPLGVDTMTPAMINNYVKHKVILAPVKKKYQTMQLADILMISLLKPMFQTETVRSGIDQITAGDYPKQAYDNFIDRLEDRLHHLGESQTQPAAENLNEKLMQVAVDAVVARLQSEKLLTLIKRPLQKVEKTK</sequence>
<dbReference type="AlphaFoldDB" id="A0A0R1K173"/>
<comment type="caution">
    <text evidence="1">The sequence shown here is derived from an EMBL/GenBank/DDBJ whole genome shotgun (WGS) entry which is preliminary data.</text>
</comment>
<dbReference type="RefSeq" id="WP_056943653.1">
    <property type="nucleotide sequence ID" value="NZ_AZDT01000009.1"/>
</dbReference>
<gene>
    <name evidence="1" type="ORF">FD30_GL000324</name>
</gene>
<dbReference type="PATRIC" id="fig|1423773.3.peg.330"/>
<accession>A0A0R1K173</accession>
<dbReference type="InterPro" id="IPR014975">
    <property type="entry name" value="DUF1836"/>
</dbReference>
<name>A0A0R1K173_9LACO</name>